<dbReference type="EMBL" id="CP059165">
    <property type="protein sequence ID" value="QLL10536.1"/>
    <property type="molecule type" value="Genomic_DNA"/>
</dbReference>
<keyword evidence="2" id="KW-1185">Reference proteome</keyword>
<dbReference type="AlphaFoldDB" id="A0A7D6IBY2"/>
<sequence>MRAGTSCPPLRDNAIVEEAADIVNRSTDDYINHAATHVPIDDPLPGLKDLGYGGNKAFRLQGSHKNAADALKGVLLEGYKTIPDCSYKDFGVSVRQNETNGYTLITVILAGDK</sequence>
<dbReference type="Proteomes" id="UP000510682">
    <property type="component" value="Chromosome"/>
</dbReference>
<evidence type="ECO:0000313" key="1">
    <source>
        <dbReference type="EMBL" id="QLL10536.1"/>
    </source>
</evidence>
<reference evidence="2" key="1">
    <citation type="submission" date="2020-07" db="EMBL/GenBank/DDBJ databases">
        <title>Description of Mycobacterium gordonae subsp. intergordonae subsp.nov. and Mycobacterium gordonae subsp. gordonae subsp. nov.</title>
        <authorList>
            <person name="Yu X."/>
        </authorList>
    </citation>
    <scope>NUCLEOTIDE SEQUENCE [LARGE SCALE GENOMIC DNA]</scope>
    <source>
        <strain evidence="2">24</strain>
    </source>
</reference>
<evidence type="ECO:0000313" key="2">
    <source>
        <dbReference type="Proteomes" id="UP000510682"/>
    </source>
</evidence>
<proteinExistence type="predicted"/>
<protein>
    <submittedName>
        <fullName evidence="1">Uncharacterized protein</fullName>
    </submittedName>
</protein>
<name>A0A7D6IBY2_9MYCO</name>
<gene>
    <name evidence="1" type="ORF">H0P51_27695</name>
</gene>
<accession>A0A7D6IBY2</accession>
<dbReference type="KEGG" id="mgor:H0P51_27695"/>
<reference evidence="2" key="3">
    <citation type="submission" date="2023-07" db="EMBL/GenBank/DDBJ databases">
        <title>Description of Mycobacterium gordonae subsp. intergordonae subsp.nov. and Mycobacterium gordonae subsp. gordonae subsp. nov.</title>
        <authorList>
            <person name="Huang H."/>
        </authorList>
    </citation>
    <scope>NUCLEOTIDE SEQUENCE [LARGE SCALE GENOMIC DNA]</scope>
    <source>
        <strain evidence="2">24</strain>
    </source>
</reference>
<organism evidence="1 2">
    <name type="scientific">Mycobacterium vicinigordonae</name>
    <dbReference type="NCBI Taxonomy" id="1719132"/>
    <lineage>
        <taxon>Bacteria</taxon>
        <taxon>Bacillati</taxon>
        <taxon>Actinomycetota</taxon>
        <taxon>Actinomycetes</taxon>
        <taxon>Mycobacteriales</taxon>
        <taxon>Mycobacteriaceae</taxon>
        <taxon>Mycobacterium</taxon>
    </lineage>
</organism>
<reference evidence="1 2" key="2">
    <citation type="submission" date="2020-07" db="EMBL/GenBank/DDBJ databases">
        <authorList>
            <person name="Yu X."/>
        </authorList>
    </citation>
    <scope>NUCLEOTIDE SEQUENCE [LARGE SCALE GENOMIC DNA]</scope>
    <source>
        <strain evidence="2">24</strain>
    </source>
</reference>